<dbReference type="OrthoDB" id="1258604at2"/>
<evidence type="ECO:0000313" key="3">
    <source>
        <dbReference type="Proteomes" id="UP000319700"/>
    </source>
</evidence>
<evidence type="ECO:0000256" key="1">
    <source>
        <dbReference type="SAM" id="MobiDB-lite"/>
    </source>
</evidence>
<sequence>MAKKTIISLLLTISFIIVSNAQKNKLSELRNSYCGDNCEFYHENLNFRKTLLNLPTAPPEPQAKEDSIVLFFKIPLEKTKILFPFSTYDSVYVVTPKYYEDKEPRNYLKSKFHDSKTLATEEQMNKISDILFNYYEIKYDNITELRYRITGCSGIEDTYPKIILLFVKNGKSKDYIAFPSQVFRRTSFNNKELEGLDLCAEKEKMIMEMFGVSLEEPSGDEVLEDEPGVLRDEYKEN</sequence>
<dbReference type="AlphaFoldDB" id="A0A502EZG1"/>
<keyword evidence="3" id="KW-1185">Reference proteome</keyword>
<feature type="region of interest" description="Disordered" evidence="1">
    <location>
        <begin position="216"/>
        <end position="237"/>
    </location>
</feature>
<name>A0A502EZG1_9FLAO</name>
<gene>
    <name evidence="2" type="ORF">EAH81_06560</name>
</gene>
<dbReference type="Proteomes" id="UP000319700">
    <property type="component" value="Unassembled WGS sequence"/>
</dbReference>
<feature type="compositionally biased region" description="Basic and acidic residues" evidence="1">
    <location>
        <begin position="228"/>
        <end position="237"/>
    </location>
</feature>
<dbReference type="EMBL" id="RCZH01000004">
    <property type="protein sequence ID" value="TPG41980.1"/>
    <property type="molecule type" value="Genomic_DNA"/>
</dbReference>
<accession>A0A502EZG1</accession>
<feature type="compositionally biased region" description="Acidic residues" evidence="1">
    <location>
        <begin position="217"/>
        <end position="227"/>
    </location>
</feature>
<organism evidence="2 3">
    <name type="scientific">Flavobacterium pectinovorum</name>
    <dbReference type="NCBI Taxonomy" id="29533"/>
    <lineage>
        <taxon>Bacteria</taxon>
        <taxon>Pseudomonadati</taxon>
        <taxon>Bacteroidota</taxon>
        <taxon>Flavobacteriia</taxon>
        <taxon>Flavobacteriales</taxon>
        <taxon>Flavobacteriaceae</taxon>
        <taxon>Flavobacterium</taxon>
    </lineage>
</organism>
<protein>
    <submittedName>
        <fullName evidence="2">Uncharacterized protein</fullName>
    </submittedName>
</protein>
<reference evidence="2 3" key="1">
    <citation type="journal article" date="2019" name="Environ. Microbiol.">
        <title>Species interactions and distinct microbial communities in high Arctic permafrost affected cryosols are associated with the CH4 and CO2 gas fluxes.</title>
        <authorList>
            <person name="Altshuler I."/>
            <person name="Hamel J."/>
            <person name="Turney S."/>
            <person name="Magnuson E."/>
            <person name="Levesque R."/>
            <person name="Greer C."/>
            <person name="Whyte L.G."/>
        </authorList>
    </citation>
    <scope>NUCLEOTIDE SEQUENCE [LARGE SCALE GENOMIC DNA]</scope>
    <source>
        <strain evidence="2 3">42</strain>
    </source>
</reference>
<evidence type="ECO:0000313" key="2">
    <source>
        <dbReference type="EMBL" id="TPG41980.1"/>
    </source>
</evidence>
<proteinExistence type="predicted"/>
<dbReference type="RefSeq" id="WP_140505060.1">
    <property type="nucleotide sequence ID" value="NZ_RCZH01000004.1"/>
</dbReference>
<comment type="caution">
    <text evidence="2">The sequence shown here is derived from an EMBL/GenBank/DDBJ whole genome shotgun (WGS) entry which is preliminary data.</text>
</comment>